<feature type="region of interest" description="Disordered" evidence="1">
    <location>
        <begin position="1"/>
        <end position="24"/>
    </location>
</feature>
<dbReference type="Proteomes" id="UP001367316">
    <property type="component" value="Unassembled WGS sequence"/>
</dbReference>
<feature type="compositionally biased region" description="Polar residues" evidence="1">
    <location>
        <begin position="164"/>
        <end position="178"/>
    </location>
</feature>
<feature type="compositionally biased region" description="Basic and acidic residues" evidence="1">
    <location>
        <begin position="1"/>
        <end position="13"/>
    </location>
</feature>
<feature type="compositionally biased region" description="Polar residues" evidence="1">
    <location>
        <begin position="262"/>
        <end position="272"/>
    </location>
</feature>
<gene>
    <name evidence="2" type="ORF">JOL62DRAFT_213493</name>
</gene>
<reference evidence="2 3" key="1">
    <citation type="submission" date="2024-04" db="EMBL/GenBank/DDBJ databases">
        <title>Phyllosticta paracitricarpa is synonymous to the EU quarantine fungus P. citricarpa based on phylogenomic analyses.</title>
        <authorList>
            <consortium name="Lawrence Berkeley National Laboratory"/>
            <person name="Van ingen-buijs V.A."/>
            <person name="Van westerhoven A.C."/>
            <person name="Haridas S."/>
            <person name="Skiadas P."/>
            <person name="Martin F."/>
            <person name="Groenewald J.Z."/>
            <person name="Crous P.W."/>
            <person name="Seidl M.F."/>
        </authorList>
    </citation>
    <scope>NUCLEOTIDE SEQUENCE [LARGE SCALE GENOMIC DNA]</scope>
    <source>
        <strain evidence="2 3">CBS 141358</strain>
    </source>
</reference>
<evidence type="ECO:0000313" key="3">
    <source>
        <dbReference type="Proteomes" id="UP001367316"/>
    </source>
</evidence>
<evidence type="ECO:0000256" key="1">
    <source>
        <dbReference type="SAM" id="MobiDB-lite"/>
    </source>
</evidence>
<feature type="region of interest" description="Disordered" evidence="1">
    <location>
        <begin position="262"/>
        <end position="289"/>
    </location>
</feature>
<feature type="region of interest" description="Disordered" evidence="1">
    <location>
        <begin position="164"/>
        <end position="186"/>
    </location>
</feature>
<accession>A0ABR1N055</accession>
<proteinExistence type="predicted"/>
<comment type="caution">
    <text evidence="2">The sequence shown here is derived from an EMBL/GenBank/DDBJ whole genome shotgun (WGS) entry which is preliminary data.</text>
</comment>
<sequence>MLLEVGREKRERPTTGGARGSPNRRRPPLDVWWEHSISRAVQAAEEEERASHLIILLRVEERRLCRPMWRRPRSCLEKSSIKSELSGRQWLVVGWPEFSVLFPVSCTRKADVDLPVSPHLVSPLTLIFGLPVIPGALLKRLVERLVWLAQTAQHLFRPHVPYRNTNQRLSDAPSQPQGSRGKGRRPYALSNLTSRKDCSSCLNQCTRLLALLRAKTSNHVAVIDGSLGCNRWPCHVVMVWRLDSNLALAVSHLTFARFTNARSSQNDTTMQKGSRGKFGYKAGFTSRSR</sequence>
<protein>
    <submittedName>
        <fullName evidence="2">Uncharacterized protein</fullName>
    </submittedName>
</protein>
<evidence type="ECO:0000313" key="2">
    <source>
        <dbReference type="EMBL" id="KAK7608566.1"/>
    </source>
</evidence>
<keyword evidence="3" id="KW-1185">Reference proteome</keyword>
<name>A0ABR1N055_9PEZI</name>
<organism evidence="2 3">
    <name type="scientific">Phyllosticta paracitricarpa</name>
    <dbReference type="NCBI Taxonomy" id="2016321"/>
    <lineage>
        <taxon>Eukaryota</taxon>
        <taxon>Fungi</taxon>
        <taxon>Dikarya</taxon>
        <taxon>Ascomycota</taxon>
        <taxon>Pezizomycotina</taxon>
        <taxon>Dothideomycetes</taxon>
        <taxon>Dothideomycetes incertae sedis</taxon>
        <taxon>Botryosphaeriales</taxon>
        <taxon>Phyllostictaceae</taxon>
        <taxon>Phyllosticta</taxon>
    </lineage>
</organism>
<dbReference type="EMBL" id="JBBPBF010000028">
    <property type="protein sequence ID" value="KAK7608566.1"/>
    <property type="molecule type" value="Genomic_DNA"/>
</dbReference>